<dbReference type="Proteomes" id="UP000622552">
    <property type="component" value="Unassembled WGS sequence"/>
</dbReference>
<sequence length="212" mass="22733">MFPTSKIDARAVYDPSHPPAPVPWPGWHPRALARFVTGFYRTRLAWLSLAVTVFAHIYVGGAAMFWYHSVLLGEGGPAISPVLHWLVDSTAGLVALTPVLVVLLPFAGRHAIVRPGVFSPRRFAVFGGAAFALATGPGPVLHDHLVGRGTWLAAQVTRVWGDGRPLGPSEHIPPALDILLQVAYGLPVYIALMWLTLVGIRAVVRAHGAARG</sequence>
<dbReference type="EMBL" id="JADOUF010000001">
    <property type="protein sequence ID" value="MBG6135657.1"/>
    <property type="molecule type" value="Genomic_DNA"/>
</dbReference>
<dbReference type="AlphaFoldDB" id="A0A8J7KNW8"/>
<keyword evidence="1" id="KW-0472">Membrane</keyword>
<feature type="transmembrane region" description="Helical" evidence="1">
    <location>
        <begin position="82"/>
        <end position="103"/>
    </location>
</feature>
<reference evidence="2" key="1">
    <citation type="submission" date="2020-11" db="EMBL/GenBank/DDBJ databases">
        <title>Sequencing the genomes of 1000 actinobacteria strains.</title>
        <authorList>
            <person name="Klenk H.-P."/>
        </authorList>
    </citation>
    <scope>NUCLEOTIDE SEQUENCE</scope>
    <source>
        <strain evidence="2">DSM 45356</strain>
    </source>
</reference>
<keyword evidence="1" id="KW-1133">Transmembrane helix</keyword>
<comment type="caution">
    <text evidence="2">The sequence shown here is derived from an EMBL/GenBank/DDBJ whole genome shotgun (WGS) entry which is preliminary data.</text>
</comment>
<evidence type="ECO:0000256" key="1">
    <source>
        <dbReference type="SAM" id="Phobius"/>
    </source>
</evidence>
<organism evidence="2 3">
    <name type="scientific">Longispora fulva</name>
    <dbReference type="NCBI Taxonomy" id="619741"/>
    <lineage>
        <taxon>Bacteria</taxon>
        <taxon>Bacillati</taxon>
        <taxon>Actinomycetota</taxon>
        <taxon>Actinomycetes</taxon>
        <taxon>Micromonosporales</taxon>
        <taxon>Micromonosporaceae</taxon>
        <taxon>Longispora</taxon>
    </lineage>
</organism>
<evidence type="ECO:0000313" key="3">
    <source>
        <dbReference type="Proteomes" id="UP000622552"/>
    </source>
</evidence>
<feature type="transmembrane region" description="Helical" evidence="1">
    <location>
        <begin position="123"/>
        <end position="142"/>
    </location>
</feature>
<feature type="transmembrane region" description="Helical" evidence="1">
    <location>
        <begin position="44"/>
        <end position="67"/>
    </location>
</feature>
<name>A0A8J7KNW8_9ACTN</name>
<accession>A0A8J7KNW8</accession>
<protein>
    <submittedName>
        <fullName evidence="2">Uncharacterized protein</fullName>
    </submittedName>
</protein>
<evidence type="ECO:0000313" key="2">
    <source>
        <dbReference type="EMBL" id="MBG6135657.1"/>
    </source>
</evidence>
<gene>
    <name evidence="2" type="ORF">IW245_001851</name>
</gene>
<keyword evidence="3" id="KW-1185">Reference proteome</keyword>
<keyword evidence="1" id="KW-0812">Transmembrane</keyword>
<proteinExistence type="predicted"/>
<feature type="transmembrane region" description="Helical" evidence="1">
    <location>
        <begin position="178"/>
        <end position="204"/>
    </location>
</feature>
<dbReference type="RefSeq" id="WP_197002738.1">
    <property type="nucleotide sequence ID" value="NZ_BONS01000002.1"/>
</dbReference>